<feature type="transmembrane region" description="Helical" evidence="2">
    <location>
        <begin position="68"/>
        <end position="90"/>
    </location>
</feature>
<accession>A0A084VCQ9</accession>
<keyword evidence="2" id="KW-0812">Transmembrane</keyword>
<proteinExistence type="predicted"/>
<protein>
    <submittedName>
        <fullName evidence="3 4">Uncharacterized protein</fullName>
    </submittedName>
</protein>
<evidence type="ECO:0000313" key="3">
    <source>
        <dbReference type="EMBL" id="KFB35753.1"/>
    </source>
</evidence>
<evidence type="ECO:0000313" key="5">
    <source>
        <dbReference type="Proteomes" id="UP000030765"/>
    </source>
</evidence>
<organism evidence="3">
    <name type="scientific">Anopheles sinensis</name>
    <name type="common">Mosquito</name>
    <dbReference type="NCBI Taxonomy" id="74873"/>
    <lineage>
        <taxon>Eukaryota</taxon>
        <taxon>Metazoa</taxon>
        <taxon>Ecdysozoa</taxon>
        <taxon>Arthropoda</taxon>
        <taxon>Hexapoda</taxon>
        <taxon>Insecta</taxon>
        <taxon>Pterygota</taxon>
        <taxon>Neoptera</taxon>
        <taxon>Endopterygota</taxon>
        <taxon>Diptera</taxon>
        <taxon>Nematocera</taxon>
        <taxon>Culicoidea</taxon>
        <taxon>Culicidae</taxon>
        <taxon>Anophelinae</taxon>
        <taxon>Anopheles</taxon>
    </lineage>
</organism>
<dbReference type="Proteomes" id="UP000030765">
    <property type="component" value="Unassembled WGS sequence"/>
</dbReference>
<dbReference type="EnsemblMetazoa" id="ASIC002656-RA">
    <property type="protein sequence ID" value="ASIC002656-PA"/>
    <property type="gene ID" value="ASIC002656"/>
</dbReference>
<evidence type="ECO:0000313" key="4">
    <source>
        <dbReference type="EnsemblMetazoa" id="ASIC002656-PA"/>
    </source>
</evidence>
<dbReference type="VEuPathDB" id="VectorBase:ASIC002656"/>
<feature type="region of interest" description="Disordered" evidence="1">
    <location>
        <begin position="1"/>
        <end position="20"/>
    </location>
</feature>
<evidence type="ECO:0000256" key="1">
    <source>
        <dbReference type="SAM" id="MobiDB-lite"/>
    </source>
</evidence>
<keyword evidence="2" id="KW-0472">Membrane</keyword>
<keyword evidence="2" id="KW-1133">Transmembrane helix</keyword>
<gene>
    <name evidence="3" type="ORF">ZHAS_00002656</name>
</gene>
<evidence type="ECO:0000256" key="2">
    <source>
        <dbReference type="SAM" id="Phobius"/>
    </source>
</evidence>
<reference evidence="4" key="2">
    <citation type="submission" date="2020-05" db="UniProtKB">
        <authorList>
            <consortium name="EnsemblMetazoa"/>
        </authorList>
    </citation>
    <scope>IDENTIFICATION</scope>
</reference>
<dbReference type="EMBL" id="ATLV01010840">
    <property type="status" value="NOT_ANNOTATED_CDS"/>
    <property type="molecule type" value="Genomic_DNA"/>
</dbReference>
<dbReference type="AlphaFoldDB" id="A0A084VCQ9"/>
<name>A0A084VCQ9_ANOSI</name>
<dbReference type="EMBL" id="KE524620">
    <property type="protein sequence ID" value="KFB35753.1"/>
    <property type="molecule type" value="Genomic_DNA"/>
</dbReference>
<keyword evidence="5" id="KW-1185">Reference proteome</keyword>
<reference evidence="3 5" key="1">
    <citation type="journal article" date="2014" name="BMC Genomics">
        <title>Genome sequence of Anopheles sinensis provides insight into genetics basis of mosquito competence for malaria parasites.</title>
        <authorList>
            <person name="Zhou D."/>
            <person name="Zhang D."/>
            <person name="Ding G."/>
            <person name="Shi L."/>
            <person name="Hou Q."/>
            <person name="Ye Y."/>
            <person name="Xu Y."/>
            <person name="Zhou H."/>
            <person name="Xiong C."/>
            <person name="Li S."/>
            <person name="Yu J."/>
            <person name="Hong S."/>
            <person name="Yu X."/>
            <person name="Zou P."/>
            <person name="Chen C."/>
            <person name="Chang X."/>
            <person name="Wang W."/>
            <person name="Lv Y."/>
            <person name="Sun Y."/>
            <person name="Ma L."/>
            <person name="Shen B."/>
            <person name="Zhu C."/>
        </authorList>
    </citation>
    <scope>NUCLEOTIDE SEQUENCE [LARGE SCALE GENOMIC DNA]</scope>
</reference>
<sequence length="159" mass="17480">MSHTVGRCGNRNARPRNQFPFLTNRGSPVLGKQILGPRFVRDAGLPANWERVHIVKTTGSATNKMQSFVKAVFVLLCVAVLGSMAQYGGYAPKPVSYQHHVQRTPAYAYEKQEGGYAPCGALMLYDCSSNVVQVPCGSGHHYHQTEGGHQYGAYDHGWK</sequence>